<organism evidence="1 2">
    <name type="scientific">Catharanthus roseus</name>
    <name type="common">Madagascar periwinkle</name>
    <name type="synonym">Vinca rosea</name>
    <dbReference type="NCBI Taxonomy" id="4058"/>
    <lineage>
        <taxon>Eukaryota</taxon>
        <taxon>Viridiplantae</taxon>
        <taxon>Streptophyta</taxon>
        <taxon>Embryophyta</taxon>
        <taxon>Tracheophyta</taxon>
        <taxon>Spermatophyta</taxon>
        <taxon>Magnoliopsida</taxon>
        <taxon>eudicotyledons</taxon>
        <taxon>Gunneridae</taxon>
        <taxon>Pentapetalae</taxon>
        <taxon>asterids</taxon>
        <taxon>lamiids</taxon>
        <taxon>Gentianales</taxon>
        <taxon>Apocynaceae</taxon>
        <taxon>Rauvolfioideae</taxon>
        <taxon>Vinceae</taxon>
        <taxon>Catharanthinae</taxon>
        <taxon>Catharanthus</taxon>
    </lineage>
</organism>
<gene>
    <name evidence="1" type="ORF">M9H77_29882</name>
</gene>
<name>A0ACB9ZWQ7_CATRO</name>
<sequence>MVDGTQGKRVYGFGHCGRSLLQIDSSNNHSSTHTPSSVNSEAIFQYEMQKIQYAQYHELCTRLGVSTSDAYEKESGDDIGNSEDDDTETNEDDDGETSEDDDE</sequence>
<proteinExistence type="predicted"/>
<dbReference type="Proteomes" id="UP001060085">
    <property type="component" value="Linkage Group LG07"/>
</dbReference>
<protein>
    <submittedName>
        <fullName evidence="1">Uncharacterized protein</fullName>
    </submittedName>
</protein>
<reference evidence="2" key="1">
    <citation type="journal article" date="2023" name="Nat. Plants">
        <title>Single-cell RNA sequencing provides a high-resolution roadmap for understanding the multicellular compartmentation of specialized metabolism.</title>
        <authorList>
            <person name="Sun S."/>
            <person name="Shen X."/>
            <person name="Li Y."/>
            <person name="Li Y."/>
            <person name="Wang S."/>
            <person name="Li R."/>
            <person name="Zhang H."/>
            <person name="Shen G."/>
            <person name="Guo B."/>
            <person name="Wei J."/>
            <person name="Xu J."/>
            <person name="St-Pierre B."/>
            <person name="Chen S."/>
            <person name="Sun C."/>
        </authorList>
    </citation>
    <scope>NUCLEOTIDE SEQUENCE [LARGE SCALE GENOMIC DNA]</scope>
</reference>
<evidence type="ECO:0000313" key="2">
    <source>
        <dbReference type="Proteomes" id="UP001060085"/>
    </source>
</evidence>
<comment type="caution">
    <text evidence="1">The sequence shown here is derived from an EMBL/GenBank/DDBJ whole genome shotgun (WGS) entry which is preliminary data.</text>
</comment>
<accession>A0ACB9ZWQ7</accession>
<evidence type="ECO:0000313" key="1">
    <source>
        <dbReference type="EMBL" id="KAI5652695.1"/>
    </source>
</evidence>
<dbReference type="EMBL" id="CM044707">
    <property type="protein sequence ID" value="KAI5652695.1"/>
    <property type="molecule type" value="Genomic_DNA"/>
</dbReference>
<keyword evidence="2" id="KW-1185">Reference proteome</keyword>